<dbReference type="Proteomes" id="UP001157946">
    <property type="component" value="Unassembled WGS sequence"/>
</dbReference>
<comment type="caution">
    <text evidence="1">The sequence shown here is derived from an EMBL/GenBank/DDBJ whole genome shotgun (WGS) entry which is preliminary data.</text>
</comment>
<sequence length="282" mass="33282">MIFDTKKGKYTDEENQIIIDTMNQGLKEGKREREILKELSQQLKRGYAGIMSHVRKLRSEYPDRFHSYDDQGDGNRLNSWSEEEEELVIKTVNQFLEEGKPLSQAIAELESQLSRTQGAIYQRIYTLRRKHPDKFTHLPERRPRRRRKMHDWEPQHASIPSLDEYSARNQSGFDHFSSTAEQQLATAIDHLHTYNKSLFKPIAFNNKDQATSLTNEEEMVIKAFTERYGHLNPESRNKMIDLMRTYGSTRVSIAIFTLAEDKAFPVYILEFLERRLRNHKFL</sequence>
<organism evidence="1 2">
    <name type="scientific">Laceyella tengchongensis</name>
    <dbReference type="NCBI Taxonomy" id="574699"/>
    <lineage>
        <taxon>Bacteria</taxon>
        <taxon>Bacillati</taxon>
        <taxon>Bacillota</taxon>
        <taxon>Bacilli</taxon>
        <taxon>Bacillales</taxon>
        <taxon>Thermoactinomycetaceae</taxon>
        <taxon>Laceyella</taxon>
    </lineage>
</organism>
<gene>
    <name evidence="1" type="ORF">SAMN06265361_102551</name>
</gene>
<dbReference type="RefSeq" id="WP_102993117.1">
    <property type="nucleotide sequence ID" value="NZ_FXTU01000002.1"/>
</dbReference>
<protein>
    <recommendedName>
        <fullName evidence="3">Myb-like domain-containing protein</fullName>
    </recommendedName>
</protein>
<proteinExistence type="predicted"/>
<evidence type="ECO:0000313" key="2">
    <source>
        <dbReference type="Proteomes" id="UP001157946"/>
    </source>
</evidence>
<name>A0AA45WMI9_9BACL</name>
<dbReference type="EMBL" id="FXTU01000002">
    <property type="protein sequence ID" value="SMP14188.1"/>
    <property type="molecule type" value="Genomic_DNA"/>
</dbReference>
<dbReference type="AlphaFoldDB" id="A0AA45WMI9"/>
<accession>A0AA45WMI9</accession>
<evidence type="ECO:0008006" key="3">
    <source>
        <dbReference type="Google" id="ProtNLM"/>
    </source>
</evidence>
<keyword evidence="2" id="KW-1185">Reference proteome</keyword>
<evidence type="ECO:0000313" key="1">
    <source>
        <dbReference type="EMBL" id="SMP14188.1"/>
    </source>
</evidence>
<reference evidence="1" key="1">
    <citation type="submission" date="2017-05" db="EMBL/GenBank/DDBJ databases">
        <authorList>
            <person name="Varghese N."/>
            <person name="Submissions S."/>
        </authorList>
    </citation>
    <scope>NUCLEOTIDE SEQUENCE</scope>
    <source>
        <strain evidence="1">DSM 45262</strain>
    </source>
</reference>